<dbReference type="AlphaFoldDB" id="A0A424YYQ1"/>
<name>A0A424YYQ1_9BACT</name>
<evidence type="ECO:0000313" key="1">
    <source>
        <dbReference type="EMBL" id="RQD86148.1"/>
    </source>
</evidence>
<dbReference type="EMBL" id="QURW01000023">
    <property type="protein sequence ID" value="RQD86148.1"/>
    <property type="molecule type" value="Genomic_DNA"/>
</dbReference>
<sequence length="126" mass="14101">MDFITALKGGMGLGSGFADTLIKTSNFTPNLASSSGSFLNGLKNSFSNFGDWLFKSSDTNKITNFDRLGNILGMGGALYGAYNQQKMAKKNFDLQKDAYNFNKYLAQEELRRRKNMENNLQKVWSN</sequence>
<dbReference type="RefSeq" id="WP_124134658.1">
    <property type="nucleotide sequence ID" value="NZ_QURW01000023.1"/>
</dbReference>
<comment type="caution">
    <text evidence="1">The sequence shown here is derived from an EMBL/GenBank/DDBJ whole genome shotgun (WGS) entry which is preliminary data.</text>
</comment>
<gene>
    <name evidence="1" type="ORF">DZD40_07085</name>
</gene>
<organism evidence="1 2">
    <name type="scientific">Campylobacter hepaticus</name>
    <dbReference type="NCBI Taxonomy" id="1813019"/>
    <lineage>
        <taxon>Bacteria</taxon>
        <taxon>Pseudomonadati</taxon>
        <taxon>Campylobacterota</taxon>
        <taxon>Epsilonproteobacteria</taxon>
        <taxon>Campylobacterales</taxon>
        <taxon>Campylobacteraceae</taxon>
        <taxon>Campylobacter</taxon>
    </lineage>
</organism>
<accession>A0A424YYQ1</accession>
<dbReference type="Proteomes" id="UP000286095">
    <property type="component" value="Unassembled WGS sequence"/>
</dbReference>
<protein>
    <submittedName>
        <fullName evidence="1">Uncharacterized protein</fullName>
    </submittedName>
</protein>
<reference evidence="1 2" key="1">
    <citation type="submission" date="2018-08" db="EMBL/GenBank/DDBJ databases">
        <title>Survival mechanisms of Campylobacter hepaticus identified by genomic analysis and comparative transcriptomic analysis of in vivo and in vitro derived bacteria.</title>
        <authorList>
            <person name="Van T.T.H."/>
            <person name="Moore R.J."/>
        </authorList>
    </citation>
    <scope>NUCLEOTIDE SEQUENCE [LARGE SCALE GENOMIC DNA]</scope>
    <source>
        <strain evidence="1 2">54L</strain>
    </source>
</reference>
<evidence type="ECO:0000313" key="2">
    <source>
        <dbReference type="Proteomes" id="UP000286095"/>
    </source>
</evidence>
<proteinExistence type="predicted"/>